<gene>
    <name evidence="10" type="ORF">EX30DRAFT_393504</name>
</gene>
<proteinExistence type="inferred from homology"/>
<feature type="compositionally biased region" description="Acidic residues" evidence="9">
    <location>
        <begin position="394"/>
        <end position="407"/>
    </location>
</feature>
<feature type="compositionally biased region" description="Basic residues" evidence="9">
    <location>
        <begin position="361"/>
        <end position="378"/>
    </location>
</feature>
<feature type="compositionally biased region" description="Basic and acidic residues" evidence="9">
    <location>
        <begin position="307"/>
        <end position="332"/>
    </location>
</feature>
<evidence type="ECO:0000256" key="1">
    <source>
        <dbReference type="ARBA" id="ARBA00004123"/>
    </source>
</evidence>
<evidence type="ECO:0000256" key="3">
    <source>
        <dbReference type="ARBA" id="ARBA00018363"/>
    </source>
</evidence>
<comment type="similarity">
    <text evidence="2 8">Belongs to the SLD2 family.</text>
</comment>
<feature type="compositionally biased region" description="Polar residues" evidence="9">
    <location>
        <begin position="171"/>
        <end position="183"/>
    </location>
</feature>
<dbReference type="Proteomes" id="UP000298138">
    <property type="component" value="Unassembled WGS sequence"/>
</dbReference>
<feature type="compositionally biased region" description="Basic and acidic residues" evidence="9">
    <location>
        <begin position="31"/>
        <end position="60"/>
    </location>
</feature>
<comment type="subcellular location">
    <subcellularLocation>
        <location evidence="1 8">Nucleus</location>
    </subcellularLocation>
</comment>
<feature type="region of interest" description="Disordered" evidence="9">
    <location>
        <begin position="171"/>
        <end position="237"/>
    </location>
</feature>
<keyword evidence="4 8" id="KW-0235">DNA replication</keyword>
<evidence type="ECO:0000256" key="7">
    <source>
        <dbReference type="ARBA" id="ARBA00025253"/>
    </source>
</evidence>
<dbReference type="GO" id="GO:0003688">
    <property type="term" value="F:DNA replication origin binding"/>
    <property type="evidence" value="ECO:0007669"/>
    <property type="project" value="TreeGrafter"/>
</dbReference>
<dbReference type="GO" id="GO:0003697">
    <property type="term" value="F:single-stranded DNA binding"/>
    <property type="evidence" value="ECO:0007669"/>
    <property type="project" value="TreeGrafter"/>
</dbReference>
<feature type="compositionally biased region" description="Acidic residues" evidence="9">
    <location>
        <begin position="422"/>
        <end position="431"/>
    </location>
</feature>
<dbReference type="GO" id="GO:0000727">
    <property type="term" value="P:double-strand break repair via break-induced replication"/>
    <property type="evidence" value="ECO:0007669"/>
    <property type="project" value="TreeGrafter"/>
</dbReference>
<dbReference type="InterPro" id="IPR021110">
    <property type="entry name" value="DNA_rep_checkpnt_protein"/>
</dbReference>
<evidence type="ECO:0000256" key="6">
    <source>
        <dbReference type="ARBA" id="ARBA00023306"/>
    </source>
</evidence>
<dbReference type="AlphaFoldDB" id="A0A4S2N490"/>
<keyword evidence="5 8" id="KW-0539">Nucleus</keyword>
<organism evidence="10 11">
    <name type="scientific">Ascodesmis nigricans</name>
    <dbReference type="NCBI Taxonomy" id="341454"/>
    <lineage>
        <taxon>Eukaryota</taxon>
        <taxon>Fungi</taxon>
        <taxon>Dikarya</taxon>
        <taxon>Ascomycota</taxon>
        <taxon>Pezizomycotina</taxon>
        <taxon>Pezizomycetes</taxon>
        <taxon>Pezizales</taxon>
        <taxon>Ascodesmidaceae</taxon>
        <taxon>Ascodesmis</taxon>
    </lineage>
</organism>
<feature type="compositionally biased region" description="Basic and acidic residues" evidence="9">
    <location>
        <begin position="347"/>
        <end position="358"/>
    </location>
</feature>
<evidence type="ECO:0000256" key="9">
    <source>
        <dbReference type="SAM" id="MobiDB-lite"/>
    </source>
</evidence>
<feature type="region of interest" description="Disordered" evidence="9">
    <location>
        <begin position="31"/>
        <end position="127"/>
    </location>
</feature>
<dbReference type="GO" id="GO:0006270">
    <property type="term" value="P:DNA replication initiation"/>
    <property type="evidence" value="ECO:0007669"/>
    <property type="project" value="UniProtKB-UniRule"/>
</dbReference>
<evidence type="ECO:0000313" key="11">
    <source>
        <dbReference type="Proteomes" id="UP000298138"/>
    </source>
</evidence>
<evidence type="ECO:0000313" key="10">
    <source>
        <dbReference type="EMBL" id="TGZ83967.1"/>
    </source>
</evidence>
<name>A0A4S2N490_9PEZI</name>
<dbReference type="PANTHER" id="PTHR28124:SF1">
    <property type="entry name" value="DNA REPLICATION REGULATOR SLD2"/>
    <property type="match status" value="1"/>
</dbReference>
<feature type="region of interest" description="Disordered" evidence="9">
    <location>
        <begin position="254"/>
        <end position="444"/>
    </location>
</feature>
<dbReference type="EMBL" id="ML220113">
    <property type="protein sequence ID" value="TGZ83967.1"/>
    <property type="molecule type" value="Genomic_DNA"/>
</dbReference>
<dbReference type="Gene3D" id="1.10.10.1460">
    <property type="match status" value="1"/>
</dbReference>
<dbReference type="PANTHER" id="PTHR28124">
    <property type="entry name" value="DNA REPLICATION REGULATOR SLD2"/>
    <property type="match status" value="1"/>
</dbReference>
<dbReference type="OrthoDB" id="8775810at2759"/>
<evidence type="ECO:0000256" key="5">
    <source>
        <dbReference type="ARBA" id="ARBA00023242"/>
    </source>
</evidence>
<accession>A0A4S2N490</accession>
<dbReference type="GO" id="GO:0031261">
    <property type="term" value="C:DNA replication preinitiation complex"/>
    <property type="evidence" value="ECO:0007669"/>
    <property type="project" value="TreeGrafter"/>
</dbReference>
<evidence type="ECO:0000256" key="4">
    <source>
        <dbReference type="ARBA" id="ARBA00022705"/>
    </source>
</evidence>
<comment type="function">
    <text evidence="7 8">Has a role in the initiation of DNA replication. Required at S-phase checkpoint.</text>
</comment>
<dbReference type="Pfam" id="PF11719">
    <property type="entry name" value="Drc1-Sld2"/>
    <property type="match status" value="1"/>
</dbReference>
<protein>
    <recommendedName>
        <fullName evidence="3 8">DNA replication regulator SLD2</fullName>
    </recommendedName>
</protein>
<evidence type="ECO:0000256" key="2">
    <source>
        <dbReference type="ARBA" id="ARBA00007276"/>
    </source>
</evidence>
<evidence type="ECO:0000256" key="8">
    <source>
        <dbReference type="RuleBase" id="RU367067"/>
    </source>
</evidence>
<keyword evidence="6 8" id="KW-0131">Cell cycle</keyword>
<reference evidence="10 11" key="1">
    <citation type="submission" date="2019-04" db="EMBL/GenBank/DDBJ databases">
        <title>Comparative genomics and transcriptomics to analyze fruiting body development in filamentous ascomycetes.</title>
        <authorList>
            <consortium name="DOE Joint Genome Institute"/>
            <person name="Lutkenhaus R."/>
            <person name="Traeger S."/>
            <person name="Breuer J."/>
            <person name="Kuo A."/>
            <person name="Lipzen A."/>
            <person name="Pangilinan J."/>
            <person name="Dilworth D."/>
            <person name="Sandor L."/>
            <person name="Poggeler S."/>
            <person name="Barry K."/>
            <person name="Grigoriev I.V."/>
            <person name="Nowrousian M."/>
        </authorList>
    </citation>
    <scope>NUCLEOTIDE SEQUENCE [LARGE SCALE GENOMIC DNA]</scope>
    <source>
        <strain evidence="10 11">CBS 389.68</strain>
    </source>
</reference>
<feature type="compositionally biased region" description="Basic residues" evidence="9">
    <location>
        <begin position="61"/>
        <end position="77"/>
    </location>
</feature>
<dbReference type="GO" id="GO:1902977">
    <property type="term" value="P:mitotic DNA replication preinitiation complex assembly"/>
    <property type="evidence" value="ECO:0007669"/>
    <property type="project" value="TreeGrafter"/>
</dbReference>
<feature type="compositionally biased region" description="Polar residues" evidence="9">
    <location>
        <begin position="99"/>
        <end position="109"/>
    </location>
</feature>
<sequence length="500" mass="55740">MPLTEASPNASASDNHINTLRSKLKAFEYEFRRSHDRNPTADEIKEHSIRDTYKEYDRLRREQKRLSKQPVIVKRRSSTNVANPELPPAPPTPKHSRPSDPTISNTPSKTPRRNNDSLPWGTEGLYESPASARRQRLFGNRLIKDAIGPTPQKTGKVLGLFDSFVDLDVTSTPSKSPNPQSYASPLKPSTRPPPPGSQTSSPRKSNRVSASPDLASPSFSTPRKRKYGASNGLPAMFETPTALRQRVISLDESLLESPPAFRPPPKPKRGLSSLLAELRDMEEHQYDDDEEALKEAEMEAAGIKVPSKKDMPAKKEKEKKQKKDSDGFDRTLEMPPLPDGAFEEEERVVNEKEGEEPQGRVWKKKGLKRQTRRAKMRPVRAVPKRPDTTKGPISDDDQDEAASDAEYDSSASAFEAEKNNDVDSDGGEDGLEASIKLAKKRHAEDVAAAKEKTLTEKGKEAVKKTVRKVSAAAHSRMNFRKLNIKNKNSKGKGGGRFRRR</sequence>
<dbReference type="InterPro" id="IPR040203">
    <property type="entry name" value="Sld2"/>
</dbReference>
<dbReference type="InParanoid" id="A0A4S2N490"/>
<keyword evidence="11" id="KW-1185">Reference proteome</keyword>